<reference evidence="3" key="1">
    <citation type="submission" date="2017-11" db="EMBL/GenBank/DDBJ databases">
        <authorList>
            <person name="Lima N.C."/>
            <person name="Parody-Merino A.M."/>
            <person name="Battley P.F."/>
            <person name="Fidler A.E."/>
            <person name="Prosdocimi F."/>
        </authorList>
    </citation>
    <scope>NUCLEOTIDE SEQUENCE [LARGE SCALE GENOMIC DNA]</scope>
</reference>
<evidence type="ECO:0000313" key="2">
    <source>
        <dbReference type="EMBL" id="PKU39223.1"/>
    </source>
</evidence>
<dbReference type="Proteomes" id="UP000233556">
    <property type="component" value="Unassembled WGS sequence"/>
</dbReference>
<dbReference type="EMBL" id="KZ506538">
    <property type="protein sequence ID" value="PKU39223.1"/>
    <property type="molecule type" value="Genomic_DNA"/>
</dbReference>
<sequence>MNISRTPKEKIKKKKEKRKKGKKKIKQKKKENKIYLLIRVCSEKGKRKKKEKKKKKKEKKKKERRKKEKNTLGEPCRDFWTSKKQHNRSSISAAGQWIIKKSNTYRKMWDWQVFNVPKLKYTGSVCTDIDISGDAAIHIDTLSENHLT</sequence>
<accession>A0A2I0TZV7</accession>
<name>A0A2I0TZV7_LIMLA</name>
<organism evidence="2 3">
    <name type="scientific">Limosa lapponica baueri</name>
    <dbReference type="NCBI Taxonomy" id="1758121"/>
    <lineage>
        <taxon>Eukaryota</taxon>
        <taxon>Metazoa</taxon>
        <taxon>Chordata</taxon>
        <taxon>Craniata</taxon>
        <taxon>Vertebrata</taxon>
        <taxon>Euteleostomi</taxon>
        <taxon>Archelosauria</taxon>
        <taxon>Archosauria</taxon>
        <taxon>Dinosauria</taxon>
        <taxon>Saurischia</taxon>
        <taxon>Theropoda</taxon>
        <taxon>Coelurosauria</taxon>
        <taxon>Aves</taxon>
        <taxon>Neognathae</taxon>
        <taxon>Neoaves</taxon>
        <taxon>Charadriiformes</taxon>
        <taxon>Scolopacidae</taxon>
        <taxon>Limosa</taxon>
    </lineage>
</organism>
<feature type="compositionally biased region" description="Basic and acidic residues" evidence="1">
    <location>
        <begin position="69"/>
        <end position="81"/>
    </location>
</feature>
<dbReference type="AlphaFoldDB" id="A0A2I0TZV7"/>
<protein>
    <submittedName>
        <fullName evidence="2">Uncharacterized protein</fullName>
    </submittedName>
</protein>
<evidence type="ECO:0000256" key="1">
    <source>
        <dbReference type="SAM" id="MobiDB-lite"/>
    </source>
</evidence>
<evidence type="ECO:0000313" key="3">
    <source>
        <dbReference type="Proteomes" id="UP000233556"/>
    </source>
</evidence>
<gene>
    <name evidence="2" type="ORF">llap_10475</name>
</gene>
<reference evidence="3" key="2">
    <citation type="submission" date="2017-12" db="EMBL/GenBank/DDBJ databases">
        <title>Genome sequence of the Bar-tailed Godwit (Limosa lapponica baueri).</title>
        <authorList>
            <person name="Lima N.C.B."/>
            <person name="Parody-Merino A.M."/>
            <person name="Battley P.F."/>
            <person name="Fidler A.E."/>
            <person name="Prosdocimi F."/>
        </authorList>
    </citation>
    <scope>NUCLEOTIDE SEQUENCE [LARGE SCALE GENOMIC DNA]</scope>
</reference>
<feature type="compositionally biased region" description="Basic residues" evidence="1">
    <location>
        <begin position="10"/>
        <end position="31"/>
    </location>
</feature>
<proteinExistence type="predicted"/>
<keyword evidence="3" id="KW-1185">Reference proteome</keyword>
<feature type="region of interest" description="Disordered" evidence="1">
    <location>
        <begin position="1"/>
        <end position="92"/>
    </location>
</feature>
<feature type="compositionally biased region" description="Basic residues" evidence="1">
    <location>
        <begin position="45"/>
        <end position="68"/>
    </location>
</feature>